<dbReference type="OrthoDB" id="2825042at2"/>
<dbReference type="Gene3D" id="1.10.10.10">
    <property type="entry name" value="Winged helix-like DNA-binding domain superfamily/Winged helix DNA-binding domain"/>
    <property type="match status" value="1"/>
</dbReference>
<evidence type="ECO:0000313" key="6">
    <source>
        <dbReference type="Proteomes" id="UP000245998"/>
    </source>
</evidence>
<evidence type="ECO:0000313" key="5">
    <source>
        <dbReference type="EMBL" id="PWA10406.1"/>
    </source>
</evidence>
<accession>A0A2U1JYV2</accession>
<dbReference type="PRINTS" id="PR00038">
    <property type="entry name" value="HTHLUXR"/>
</dbReference>
<comment type="caution">
    <text evidence="5">The sequence shown here is derived from an EMBL/GenBank/DDBJ whole genome shotgun (WGS) entry which is preliminary data.</text>
</comment>
<dbReference type="EMBL" id="QCZG01000022">
    <property type="protein sequence ID" value="PWA10406.1"/>
    <property type="molecule type" value="Genomic_DNA"/>
</dbReference>
<dbReference type="PROSITE" id="PS50043">
    <property type="entry name" value="HTH_LUXR_2"/>
    <property type="match status" value="1"/>
</dbReference>
<evidence type="ECO:0000259" key="4">
    <source>
        <dbReference type="PROSITE" id="PS50043"/>
    </source>
</evidence>
<protein>
    <recommendedName>
        <fullName evidence="4">HTH luxR-type domain-containing protein</fullName>
    </recommendedName>
</protein>
<dbReference type="SMART" id="SM00421">
    <property type="entry name" value="HTH_LUXR"/>
    <property type="match status" value="1"/>
</dbReference>
<dbReference type="InterPro" id="IPR016032">
    <property type="entry name" value="Sig_transdc_resp-reg_C-effctor"/>
</dbReference>
<keyword evidence="2" id="KW-0238">DNA-binding</keyword>
<dbReference type="CDD" id="cd06170">
    <property type="entry name" value="LuxR_C_like"/>
    <property type="match status" value="1"/>
</dbReference>
<evidence type="ECO:0000256" key="1">
    <source>
        <dbReference type="ARBA" id="ARBA00023015"/>
    </source>
</evidence>
<dbReference type="PANTHER" id="PTHR44688">
    <property type="entry name" value="DNA-BINDING TRANSCRIPTIONAL ACTIVATOR DEVR_DOSR"/>
    <property type="match status" value="1"/>
</dbReference>
<dbReference type="Pfam" id="PF00196">
    <property type="entry name" value="GerE"/>
    <property type="match status" value="1"/>
</dbReference>
<dbReference type="PANTHER" id="PTHR44688:SF16">
    <property type="entry name" value="DNA-BINDING TRANSCRIPTIONAL ACTIVATOR DEVR_DOSR"/>
    <property type="match status" value="1"/>
</dbReference>
<proteinExistence type="predicted"/>
<evidence type="ECO:0000256" key="3">
    <source>
        <dbReference type="ARBA" id="ARBA00023163"/>
    </source>
</evidence>
<dbReference type="Proteomes" id="UP000245998">
    <property type="component" value="Unassembled WGS sequence"/>
</dbReference>
<dbReference type="GO" id="GO:0006355">
    <property type="term" value="P:regulation of DNA-templated transcription"/>
    <property type="evidence" value="ECO:0007669"/>
    <property type="project" value="InterPro"/>
</dbReference>
<feature type="domain" description="HTH luxR-type" evidence="4">
    <location>
        <begin position="164"/>
        <end position="229"/>
    </location>
</feature>
<reference evidence="5 6" key="1">
    <citation type="submission" date="2018-04" db="EMBL/GenBank/DDBJ databases">
        <title>Camelliibacillus theae gen. nov., sp. nov., isolated from Pu'er tea.</title>
        <authorList>
            <person name="Niu L."/>
        </authorList>
    </citation>
    <scope>NUCLEOTIDE SEQUENCE [LARGE SCALE GENOMIC DNA]</scope>
    <source>
        <strain evidence="5 6">T8</strain>
    </source>
</reference>
<evidence type="ECO:0000256" key="2">
    <source>
        <dbReference type="ARBA" id="ARBA00023125"/>
    </source>
</evidence>
<dbReference type="InterPro" id="IPR036388">
    <property type="entry name" value="WH-like_DNA-bd_sf"/>
</dbReference>
<dbReference type="SUPFAM" id="SSF46894">
    <property type="entry name" value="C-terminal effector domain of the bipartite response regulators"/>
    <property type="match status" value="1"/>
</dbReference>
<gene>
    <name evidence="5" type="ORF">DCC39_11275</name>
</gene>
<keyword evidence="3" id="KW-0804">Transcription</keyword>
<dbReference type="InterPro" id="IPR000792">
    <property type="entry name" value="Tscrpt_reg_LuxR_C"/>
</dbReference>
<sequence>MQKLESRAENFLQELSKINCNEEKIRSGLKGFFRFFPFSRLSLFSYSPINYVSEGLLYLDSEGNMHPLEKIREDVREIPVVYKAIRNKRAEYVTEEKGILFPVKNFEQEDKCTVLIVPLWKGPIVLGCVLIDRYNGEEPLNEALIHSVETYFRVGVDVIAASRMGDTRTQLSKREIEVLEMLSHGWSTKEMAMIMNLSEFTARDYISSAMRKLGVKHRAQAVAEALRMGLIS</sequence>
<name>A0A2U1JYV2_9BACI</name>
<dbReference type="AlphaFoldDB" id="A0A2U1JYV2"/>
<keyword evidence="1" id="KW-0805">Transcription regulation</keyword>
<dbReference type="RefSeq" id="WP_116555005.1">
    <property type="nucleotide sequence ID" value="NZ_QCZG01000022.1"/>
</dbReference>
<keyword evidence="6" id="KW-1185">Reference proteome</keyword>
<organism evidence="5 6">
    <name type="scientific">Pueribacillus theae</name>
    <dbReference type="NCBI Taxonomy" id="2171751"/>
    <lineage>
        <taxon>Bacteria</taxon>
        <taxon>Bacillati</taxon>
        <taxon>Bacillota</taxon>
        <taxon>Bacilli</taxon>
        <taxon>Bacillales</taxon>
        <taxon>Bacillaceae</taxon>
        <taxon>Pueribacillus</taxon>
    </lineage>
</organism>
<dbReference type="GO" id="GO:0003677">
    <property type="term" value="F:DNA binding"/>
    <property type="evidence" value="ECO:0007669"/>
    <property type="project" value="UniProtKB-KW"/>
</dbReference>